<evidence type="ECO:0000256" key="4">
    <source>
        <dbReference type="ARBA" id="ARBA00022723"/>
    </source>
</evidence>
<dbReference type="Gene3D" id="3.40.1050.10">
    <property type="entry name" value="Carbonic anhydrase"/>
    <property type="match status" value="1"/>
</dbReference>
<evidence type="ECO:0000313" key="7">
    <source>
        <dbReference type="EMBL" id="MEL5989239.1"/>
    </source>
</evidence>
<name>A0ABU9LN70_9BACL</name>
<sequence>MRKLDEILEFNKKFVENQDYVSYVSDVVPNKKLAIVTCMDARLIELLQKAINIKNGDAKMIKTAGAQINNPFGSIMRSVLVAVYALKAEEVLVVGHKNCGMNSMDPSKVINEIKSRGVDDKTFEIISHTGIDVEDWLKGFTDLEEEVKRSVNVVRNHPLVTKDVPVHGLIIDPKTGELELVTNGYDL</sequence>
<keyword evidence="8" id="KW-1185">Reference proteome</keyword>
<dbReference type="PANTHER" id="PTHR43175">
    <property type="entry name" value="CARBONIC ANHYDRASE"/>
    <property type="match status" value="1"/>
</dbReference>
<reference evidence="7 8" key="1">
    <citation type="submission" date="2024-04" db="EMBL/GenBank/DDBJ databases">
        <authorList>
            <person name="Wu Y.S."/>
            <person name="Zhang L."/>
        </authorList>
    </citation>
    <scope>NUCLEOTIDE SEQUENCE [LARGE SCALE GENOMIC DNA]</scope>
    <source>
        <strain evidence="7 8">KG-01</strain>
    </source>
</reference>
<dbReference type="InterPro" id="IPR001765">
    <property type="entry name" value="Carbonic_anhydrase"/>
</dbReference>
<organism evidence="7 8">
    <name type="scientific">Kurthia gibsonii</name>
    <dbReference type="NCBI Taxonomy" id="33946"/>
    <lineage>
        <taxon>Bacteria</taxon>
        <taxon>Bacillati</taxon>
        <taxon>Bacillota</taxon>
        <taxon>Bacilli</taxon>
        <taxon>Bacillales</taxon>
        <taxon>Caryophanaceae</taxon>
        <taxon>Kurthia</taxon>
    </lineage>
</organism>
<dbReference type="Pfam" id="PF00484">
    <property type="entry name" value="Pro_CA"/>
    <property type="match status" value="1"/>
</dbReference>
<keyword evidence="5" id="KW-0862">Zinc</keyword>
<comment type="catalytic activity">
    <reaction evidence="6">
        <text>hydrogencarbonate + H(+) = CO2 + H2O</text>
        <dbReference type="Rhea" id="RHEA:10748"/>
        <dbReference type="ChEBI" id="CHEBI:15377"/>
        <dbReference type="ChEBI" id="CHEBI:15378"/>
        <dbReference type="ChEBI" id="CHEBI:16526"/>
        <dbReference type="ChEBI" id="CHEBI:17544"/>
        <dbReference type="EC" id="4.2.1.1"/>
    </reaction>
</comment>
<dbReference type="SMART" id="SM00947">
    <property type="entry name" value="Pro_CA"/>
    <property type="match status" value="1"/>
</dbReference>
<evidence type="ECO:0000313" key="8">
    <source>
        <dbReference type="Proteomes" id="UP001398420"/>
    </source>
</evidence>
<comment type="caution">
    <text evidence="7">The sequence shown here is derived from an EMBL/GenBank/DDBJ whole genome shotgun (WGS) entry which is preliminary data.</text>
</comment>
<dbReference type="Proteomes" id="UP001398420">
    <property type="component" value="Unassembled WGS sequence"/>
</dbReference>
<accession>A0ABU9LN70</accession>
<comment type="similarity">
    <text evidence="2">Belongs to the beta-class carbonic anhydrase family.</text>
</comment>
<keyword evidence="4" id="KW-0479">Metal-binding</keyword>
<dbReference type="EMBL" id="JBCEWA010000010">
    <property type="protein sequence ID" value="MEL5989239.1"/>
    <property type="molecule type" value="Genomic_DNA"/>
</dbReference>
<evidence type="ECO:0000256" key="6">
    <source>
        <dbReference type="ARBA" id="ARBA00048348"/>
    </source>
</evidence>
<proteinExistence type="inferred from homology"/>
<evidence type="ECO:0000256" key="5">
    <source>
        <dbReference type="ARBA" id="ARBA00022833"/>
    </source>
</evidence>
<dbReference type="SUPFAM" id="SSF53056">
    <property type="entry name" value="beta-carbonic anhydrase, cab"/>
    <property type="match status" value="1"/>
</dbReference>
<dbReference type="InterPro" id="IPR036874">
    <property type="entry name" value="Carbonic_anhydrase_sf"/>
</dbReference>
<gene>
    <name evidence="7" type="ORF">AAF454_12570</name>
</gene>
<dbReference type="CDD" id="cd03379">
    <property type="entry name" value="beta_CA_cladeD"/>
    <property type="match status" value="1"/>
</dbReference>
<evidence type="ECO:0000256" key="1">
    <source>
        <dbReference type="ARBA" id="ARBA00001947"/>
    </source>
</evidence>
<dbReference type="PANTHER" id="PTHR43175:SF3">
    <property type="entry name" value="CARBON DISULFIDE HYDROLASE"/>
    <property type="match status" value="1"/>
</dbReference>
<evidence type="ECO:0000256" key="2">
    <source>
        <dbReference type="ARBA" id="ARBA00006217"/>
    </source>
</evidence>
<comment type="cofactor">
    <cofactor evidence="1">
        <name>Zn(2+)</name>
        <dbReference type="ChEBI" id="CHEBI:29105"/>
    </cofactor>
</comment>
<dbReference type="EC" id="4.2.1.1" evidence="3"/>
<dbReference type="RefSeq" id="WP_068450884.1">
    <property type="nucleotide sequence ID" value="NZ_CP147847.1"/>
</dbReference>
<evidence type="ECO:0000256" key="3">
    <source>
        <dbReference type="ARBA" id="ARBA00012925"/>
    </source>
</evidence>
<protein>
    <recommendedName>
        <fullName evidence="3">carbonic anhydrase</fullName>
        <ecNumber evidence="3">4.2.1.1</ecNumber>
    </recommendedName>
</protein>